<organism evidence="2">
    <name type="scientific">Perkinsus marinus (strain ATCC 50983 / TXsc)</name>
    <dbReference type="NCBI Taxonomy" id="423536"/>
    <lineage>
        <taxon>Eukaryota</taxon>
        <taxon>Sar</taxon>
        <taxon>Alveolata</taxon>
        <taxon>Perkinsozoa</taxon>
        <taxon>Perkinsea</taxon>
        <taxon>Perkinsida</taxon>
        <taxon>Perkinsidae</taxon>
        <taxon>Perkinsus</taxon>
    </lineage>
</organism>
<reference evidence="1 2" key="1">
    <citation type="submission" date="2008-07" db="EMBL/GenBank/DDBJ databases">
        <authorList>
            <person name="El-Sayed N."/>
            <person name="Caler E."/>
            <person name="Inman J."/>
            <person name="Amedeo P."/>
            <person name="Hass B."/>
            <person name="Wortman J."/>
        </authorList>
    </citation>
    <scope>NUCLEOTIDE SEQUENCE [LARGE SCALE GENOMIC DNA]</scope>
    <source>
        <strain evidence="2">ATCC 50983 / TXsc</strain>
    </source>
</reference>
<accession>C5M1H9</accession>
<dbReference type="EMBL" id="GG687429">
    <property type="protein sequence ID" value="EEQ97163.1"/>
    <property type="molecule type" value="Genomic_DNA"/>
</dbReference>
<dbReference type="Proteomes" id="UP000007800">
    <property type="component" value="Unassembled WGS sequence"/>
</dbReference>
<gene>
    <name evidence="1" type="ORF">Pmar_PMAR018968</name>
</gene>
<dbReference type="InParanoid" id="C5M1H9"/>
<evidence type="ECO:0000313" key="1">
    <source>
        <dbReference type="EMBL" id="EEQ97163.1"/>
    </source>
</evidence>
<dbReference type="AlphaFoldDB" id="C5M1H9"/>
<dbReference type="GeneID" id="9054215"/>
<protein>
    <submittedName>
        <fullName evidence="1">Uncharacterized protein</fullName>
    </submittedName>
</protein>
<name>C5M1H9_PERM5</name>
<dbReference type="RefSeq" id="XP_002764446.1">
    <property type="nucleotide sequence ID" value="XM_002764400.1"/>
</dbReference>
<evidence type="ECO:0000313" key="2">
    <source>
        <dbReference type="Proteomes" id="UP000007800"/>
    </source>
</evidence>
<proteinExistence type="predicted"/>
<feature type="non-terminal residue" evidence="1">
    <location>
        <position position="144"/>
    </location>
</feature>
<sequence>MLCMRGFEPLDEAAGRWLLPQVGRVISPVLIEVETEESRNVDGVMAQYTASTRELLARKEAADGLKTEVRITLPSDWPMAKAKVQVSPIPGVPSSRNQKLALAVLREMTRAGMAPALRIWSANVERIFDGVEPCNKPEDDLSAL</sequence>
<keyword evidence="2" id="KW-1185">Reference proteome</keyword>
<dbReference type="OrthoDB" id="6108at2759"/>